<protein>
    <submittedName>
        <fullName evidence="1">Uncharacterized protein</fullName>
    </submittedName>
</protein>
<gene>
    <name evidence="1" type="ORF">HK100_003291</name>
</gene>
<keyword evidence="2" id="KW-1185">Reference proteome</keyword>
<evidence type="ECO:0000313" key="2">
    <source>
        <dbReference type="Proteomes" id="UP001211907"/>
    </source>
</evidence>
<dbReference type="SUPFAM" id="SSF48056">
    <property type="entry name" value="Di-copper centre-containing domain"/>
    <property type="match status" value="1"/>
</dbReference>
<dbReference type="Proteomes" id="UP001211907">
    <property type="component" value="Unassembled WGS sequence"/>
</dbReference>
<comment type="caution">
    <text evidence="1">The sequence shown here is derived from an EMBL/GenBank/DDBJ whole genome shotgun (WGS) entry which is preliminary data.</text>
</comment>
<dbReference type="InterPro" id="IPR008922">
    <property type="entry name" value="Di-copper_centre_dom_sf"/>
</dbReference>
<name>A0AAD5T9B5_9FUNG</name>
<dbReference type="AlphaFoldDB" id="A0AAD5T9B5"/>
<dbReference type="EMBL" id="JADGJH010000181">
    <property type="protein sequence ID" value="KAJ3134857.1"/>
    <property type="molecule type" value="Genomic_DNA"/>
</dbReference>
<dbReference type="Gene3D" id="1.10.1280.10">
    <property type="entry name" value="Di-copper center containing domain from catechol oxidase"/>
    <property type="match status" value="1"/>
</dbReference>
<evidence type="ECO:0000313" key="1">
    <source>
        <dbReference type="EMBL" id="KAJ3134857.1"/>
    </source>
</evidence>
<accession>A0AAD5T9B5</accession>
<proteinExistence type="predicted"/>
<reference evidence="1" key="1">
    <citation type="submission" date="2020-05" db="EMBL/GenBank/DDBJ databases">
        <title>Phylogenomic resolution of chytrid fungi.</title>
        <authorList>
            <person name="Stajich J.E."/>
            <person name="Amses K."/>
            <person name="Simmons R."/>
            <person name="Seto K."/>
            <person name="Myers J."/>
            <person name="Bonds A."/>
            <person name="Quandt C.A."/>
            <person name="Barry K."/>
            <person name="Liu P."/>
            <person name="Grigoriev I."/>
            <person name="Longcore J.E."/>
            <person name="James T.Y."/>
        </authorList>
    </citation>
    <scope>NUCLEOTIDE SEQUENCE</scope>
    <source>
        <strain evidence="1">JEL0513</strain>
    </source>
</reference>
<organism evidence="1 2">
    <name type="scientific">Physocladia obscura</name>
    <dbReference type="NCBI Taxonomy" id="109957"/>
    <lineage>
        <taxon>Eukaryota</taxon>
        <taxon>Fungi</taxon>
        <taxon>Fungi incertae sedis</taxon>
        <taxon>Chytridiomycota</taxon>
        <taxon>Chytridiomycota incertae sedis</taxon>
        <taxon>Chytridiomycetes</taxon>
        <taxon>Chytridiales</taxon>
        <taxon>Chytriomycetaceae</taxon>
        <taxon>Physocladia</taxon>
    </lineage>
</organism>
<sequence length="428" mass="46489">MSQNWWTSDIFSTDNFGPINNADPTTAPCVVEGAFAWHTVADDPDKHRVITSGNLTCLRRNAIQTAMTDATTISESLSATSFVQLTRSAPSDYYDVLHHGFVDKYWWRWQQLCPSFVTDYEGNLERADDPISGGSTVADFNQTFDSWSNFIVWDMLNTEGDTLCYTYSASAGDLAIPAVTCPAVAAVNVPATTTSSVSATSAAAAAESAVDNSWVDAIFITLIASTTFSENNTSTVIFGRRDIRADASTVNRNITTSDAAIIEIKTAEAKSDFENSQASNTVDSINTISTSTATKLTWTFTLNPDNSSTVFYIGADHNITVPAGYSISEVFRGSVTGINKSTRKPKRFFPEVGSIVYVRHPDTPVVVVPGEHPCHLAAPILLKSSYIEAMGMSWAVYLNAHNVEKMKIDAFNINNCTTLSSPSSMMNQ</sequence>